<reference evidence="1 2" key="1">
    <citation type="submission" date="2024-02" db="EMBL/GenBank/DDBJ databases">
        <title>De novo assembly and annotation of 12 fungi associated with fruit tree decline syndrome in Ontario, Canada.</title>
        <authorList>
            <person name="Sulman M."/>
            <person name="Ellouze W."/>
            <person name="Ilyukhin E."/>
        </authorList>
    </citation>
    <scope>NUCLEOTIDE SEQUENCE [LARGE SCALE GENOMIC DNA]</scope>
    <source>
        <strain evidence="1 2">M11/M66-122</strain>
    </source>
</reference>
<name>A0AAN9UM27_9PEZI</name>
<dbReference type="Proteomes" id="UP001320420">
    <property type="component" value="Unassembled WGS sequence"/>
</dbReference>
<gene>
    <name evidence="1" type="ORF">SLS62_007332</name>
</gene>
<accession>A0AAN9UM27</accession>
<comment type="caution">
    <text evidence="1">The sequence shown here is derived from an EMBL/GenBank/DDBJ whole genome shotgun (WGS) entry which is preliminary data.</text>
</comment>
<sequence length="153" mass="15881">MFSVTNGKIAAGVTKAGGIGMVPAGIDPRPGSPHIAALDEHLAVAGELLHHDYSSPQKKALPVGVGYTTMLATAEIYQQSAVPLLVKHRPAFVWLFGSDPSSYGEIIALFHSVGKDWDIKVFAQVGTVQAALQVARAGVDDVVAQGSDAGGHL</sequence>
<proteinExistence type="predicted"/>
<dbReference type="SUPFAM" id="SSF51412">
    <property type="entry name" value="Inosine monophosphate dehydrogenase (IMPDH)"/>
    <property type="match status" value="1"/>
</dbReference>
<protein>
    <submittedName>
        <fullName evidence="1">Uncharacterized protein</fullName>
    </submittedName>
</protein>
<dbReference type="AlphaFoldDB" id="A0AAN9UM27"/>
<dbReference type="Gene3D" id="3.20.20.70">
    <property type="entry name" value="Aldolase class I"/>
    <property type="match status" value="1"/>
</dbReference>
<keyword evidence="2" id="KW-1185">Reference proteome</keyword>
<dbReference type="PANTHER" id="PTHR32332">
    <property type="entry name" value="2-NITROPROPANE DIOXYGENASE"/>
    <property type="match status" value="1"/>
</dbReference>
<evidence type="ECO:0000313" key="1">
    <source>
        <dbReference type="EMBL" id="KAK7750780.1"/>
    </source>
</evidence>
<dbReference type="EMBL" id="JAKJXP020000059">
    <property type="protein sequence ID" value="KAK7750780.1"/>
    <property type="molecule type" value="Genomic_DNA"/>
</dbReference>
<dbReference type="PANTHER" id="PTHR32332:SF34">
    <property type="entry name" value="2-NITROPROPANE DIOXYGENASE FAMILY, PUTATIVE-RELATED"/>
    <property type="match status" value="1"/>
</dbReference>
<dbReference type="InterPro" id="IPR013785">
    <property type="entry name" value="Aldolase_TIM"/>
</dbReference>
<evidence type="ECO:0000313" key="2">
    <source>
        <dbReference type="Proteomes" id="UP001320420"/>
    </source>
</evidence>
<organism evidence="1 2">
    <name type="scientific">Diatrype stigma</name>
    <dbReference type="NCBI Taxonomy" id="117547"/>
    <lineage>
        <taxon>Eukaryota</taxon>
        <taxon>Fungi</taxon>
        <taxon>Dikarya</taxon>
        <taxon>Ascomycota</taxon>
        <taxon>Pezizomycotina</taxon>
        <taxon>Sordariomycetes</taxon>
        <taxon>Xylariomycetidae</taxon>
        <taxon>Xylariales</taxon>
        <taxon>Diatrypaceae</taxon>
        <taxon>Diatrype</taxon>
    </lineage>
</organism>